<dbReference type="GO" id="GO:0009898">
    <property type="term" value="C:cytoplasmic side of plasma membrane"/>
    <property type="evidence" value="ECO:0007669"/>
    <property type="project" value="UniProtKB-UniRule"/>
</dbReference>
<dbReference type="PANTHER" id="PTHR32432">
    <property type="entry name" value="CELL DIVISION PROTEIN FTSA-RELATED"/>
    <property type="match status" value="1"/>
</dbReference>
<evidence type="ECO:0000313" key="10">
    <source>
        <dbReference type="EMBL" id="PJA12357.1"/>
    </source>
</evidence>
<comment type="similarity">
    <text evidence="6 7">Belongs to the FtsA/MreB family.</text>
</comment>
<feature type="compositionally biased region" description="Basic and acidic residues" evidence="8">
    <location>
        <begin position="267"/>
        <end position="290"/>
    </location>
</feature>
<comment type="function">
    <text evidence="6 7">Cell division protein that is involved in the assembly of the Z ring. May serve as a membrane anchor for the Z ring.</text>
</comment>
<evidence type="ECO:0000256" key="3">
    <source>
        <dbReference type="ARBA" id="ARBA00022618"/>
    </source>
</evidence>
<dbReference type="NCBIfam" id="TIGR01174">
    <property type="entry name" value="ftsA"/>
    <property type="match status" value="1"/>
</dbReference>
<evidence type="ECO:0000256" key="2">
    <source>
        <dbReference type="ARBA" id="ARBA00022475"/>
    </source>
</evidence>
<dbReference type="HAMAP" id="MF_02033">
    <property type="entry name" value="FtsA"/>
    <property type="match status" value="1"/>
</dbReference>
<gene>
    <name evidence="6 10" type="primary">ftsA</name>
    <name evidence="10" type="ORF">COX64_04645</name>
</gene>
<dbReference type="CDD" id="cd24048">
    <property type="entry name" value="ASKHA_NBD_FtsA"/>
    <property type="match status" value="1"/>
</dbReference>
<dbReference type="PROSITE" id="PS01036">
    <property type="entry name" value="HSP70_3"/>
    <property type="match status" value="1"/>
</dbReference>
<reference evidence="11" key="1">
    <citation type="submission" date="2017-09" db="EMBL/GenBank/DDBJ databases">
        <title>Depth-based differentiation of microbial function through sediment-hosted aquifers and enrichment of novel symbionts in the deep terrestrial subsurface.</title>
        <authorList>
            <person name="Probst A.J."/>
            <person name="Ladd B."/>
            <person name="Jarett J.K."/>
            <person name="Geller-Mcgrath D.E."/>
            <person name="Sieber C.M.K."/>
            <person name="Emerson J.B."/>
            <person name="Anantharaman K."/>
            <person name="Thomas B.C."/>
            <person name="Malmstrom R."/>
            <person name="Stieglmeier M."/>
            <person name="Klingl A."/>
            <person name="Woyke T."/>
            <person name="Ryan C.M."/>
            <person name="Banfield J.F."/>
        </authorList>
    </citation>
    <scope>NUCLEOTIDE SEQUENCE [LARGE SCALE GENOMIC DNA]</scope>
</reference>
<keyword evidence="3 6" id="KW-0132">Cell division</keyword>
<evidence type="ECO:0000259" key="9">
    <source>
        <dbReference type="SMART" id="SM00842"/>
    </source>
</evidence>
<feature type="domain" description="SHS2" evidence="9">
    <location>
        <begin position="6"/>
        <end position="192"/>
    </location>
</feature>
<dbReference type="InterPro" id="IPR020823">
    <property type="entry name" value="Cell_div_FtsA"/>
</dbReference>
<dbReference type="EMBL" id="PFQB01000117">
    <property type="protein sequence ID" value="PJA12357.1"/>
    <property type="molecule type" value="Genomic_DNA"/>
</dbReference>
<name>A0A2M7W0T2_9BACT</name>
<comment type="subcellular location">
    <subcellularLocation>
        <location evidence="6">Cell membrane</location>
        <topology evidence="6">Peripheral membrane protein</topology>
        <orientation evidence="6">Cytoplasmic side</orientation>
    </subcellularLocation>
    <text evidence="6">Localizes to the Z ring in an FtsZ-dependent manner. Targeted to the membrane through a conserved C-terminal amphipathic helix.</text>
</comment>
<dbReference type="InterPro" id="IPR018181">
    <property type="entry name" value="Heat_shock_70_CS"/>
</dbReference>
<dbReference type="SUPFAM" id="SSF53067">
    <property type="entry name" value="Actin-like ATPase domain"/>
    <property type="match status" value="2"/>
</dbReference>
<dbReference type="SMART" id="SM00842">
    <property type="entry name" value="FtsA"/>
    <property type="match status" value="1"/>
</dbReference>
<dbReference type="PIRSF" id="PIRSF003101">
    <property type="entry name" value="FtsA"/>
    <property type="match status" value="1"/>
</dbReference>
<dbReference type="InterPro" id="IPR050696">
    <property type="entry name" value="FtsA/MreB"/>
</dbReference>
<proteinExistence type="inferred from homology"/>
<dbReference type="Gene3D" id="3.30.1490.110">
    <property type="match status" value="1"/>
</dbReference>
<comment type="similarity">
    <text evidence="1">Belongs to the heat shock protein 70 family.</text>
</comment>
<evidence type="ECO:0000256" key="6">
    <source>
        <dbReference type="HAMAP-Rule" id="MF_02033"/>
    </source>
</evidence>
<keyword evidence="2 6" id="KW-1003">Cell membrane</keyword>
<dbReference type="Pfam" id="PF02491">
    <property type="entry name" value="SHS2_FTSA"/>
    <property type="match status" value="1"/>
</dbReference>
<evidence type="ECO:0000256" key="1">
    <source>
        <dbReference type="ARBA" id="ARBA00007381"/>
    </source>
</evidence>
<evidence type="ECO:0000256" key="8">
    <source>
        <dbReference type="SAM" id="MobiDB-lite"/>
    </source>
</evidence>
<comment type="subunit">
    <text evidence="6">Self-interacts. Interacts with FtsZ.</text>
</comment>
<evidence type="ECO:0000313" key="11">
    <source>
        <dbReference type="Proteomes" id="UP000228952"/>
    </source>
</evidence>
<accession>A0A2M7W0T2</accession>
<dbReference type="Pfam" id="PF14450">
    <property type="entry name" value="FtsA"/>
    <property type="match status" value="1"/>
</dbReference>
<dbReference type="Gene3D" id="3.30.420.40">
    <property type="match status" value="1"/>
</dbReference>
<dbReference type="GO" id="GO:0032153">
    <property type="term" value="C:cell division site"/>
    <property type="evidence" value="ECO:0007669"/>
    <property type="project" value="UniProtKB-UniRule"/>
</dbReference>
<evidence type="ECO:0000256" key="7">
    <source>
        <dbReference type="PIRNR" id="PIRNR003101"/>
    </source>
</evidence>
<feature type="region of interest" description="Disordered" evidence="8">
    <location>
        <begin position="267"/>
        <end position="295"/>
    </location>
</feature>
<organism evidence="10 11">
    <name type="scientific">Candidatus Dojkabacteria bacterium CG_4_10_14_0_2_um_filter_Dojkabacteria_WS6_41_15</name>
    <dbReference type="NCBI Taxonomy" id="2014249"/>
    <lineage>
        <taxon>Bacteria</taxon>
        <taxon>Candidatus Dojkabacteria</taxon>
    </lineage>
</organism>
<protein>
    <recommendedName>
        <fullName evidence="6 7">Cell division protein FtsA</fullName>
    </recommendedName>
</protein>
<dbReference type="AlphaFoldDB" id="A0A2M7W0T2"/>
<comment type="caution">
    <text evidence="10">The sequence shown here is derived from an EMBL/GenBank/DDBJ whole genome shotgun (WGS) entry which is preliminary data.</text>
</comment>
<keyword evidence="4 6" id="KW-0472">Membrane</keyword>
<dbReference type="InterPro" id="IPR003494">
    <property type="entry name" value="SHS2_FtsA"/>
</dbReference>
<evidence type="ECO:0000256" key="4">
    <source>
        <dbReference type="ARBA" id="ARBA00023136"/>
    </source>
</evidence>
<dbReference type="InterPro" id="IPR043129">
    <property type="entry name" value="ATPase_NBD"/>
</dbReference>
<sequence length="435" mass="46129">MGKRVLGAIDIGSSKITAVIATSEEGSAPKVIGVASVPAKGIKKGLVINIDEAVNSIAQALSGAERMADVTIGSVVVSVSGKAITSKNNKAAIAITHEEVTSDDVLRVIEVAKTVPVPQGYDILHIIPREYTIDAQNGIKYPIGMSGSRLEVDCHIVFAPSSITKNLAKCVQKLGISVESFVFAGWADAYSVLTDTEKELGVSIVDIGAGTTDIMVFQEGGVVYSGSIPVGGANITIDLASVLGLSSLDDAEKIKMNFKKIMDAEPIPEKENKTKDTKEKKEKDKPKVKDESEEDQVDIRDLNISGLEKVSQSFVEKIIRARIEEILELSRQDVGRAGFDLKMPAGVVLLGGTSKLPKVATMVKEYIGSSARVGLPHGLEGMTEEITGPEYATIQGLILYSAGNTEEVSASSAEGEGFFGNISSKVKSIFKSLFP</sequence>
<dbReference type="Proteomes" id="UP000228952">
    <property type="component" value="Unassembled WGS sequence"/>
</dbReference>
<dbReference type="PANTHER" id="PTHR32432:SF4">
    <property type="entry name" value="CELL DIVISION PROTEIN FTSA"/>
    <property type="match status" value="1"/>
</dbReference>
<keyword evidence="5 6" id="KW-0131">Cell cycle</keyword>
<dbReference type="GO" id="GO:0043093">
    <property type="term" value="P:FtsZ-dependent cytokinesis"/>
    <property type="evidence" value="ECO:0007669"/>
    <property type="project" value="UniProtKB-UniRule"/>
</dbReference>
<evidence type="ECO:0000256" key="5">
    <source>
        <dbReference type="ARBA" id="ARBA00023306"/>
    </source>
</evidence>